<dbReference type="InterPro" id="IPR050932">
    <property type="entry name" value="TM2D1-3-like"/>
</dbReference>
<gene>
    <name evidence="7" type="ORF">PTI97_01505</name>
</gene>
<sequence>MMSYSTSNLTTEELLYVNSEVEKRKPNLLVAYLLWFFLGGFGGHRFYFKKTGSAVAMILLIVASFVLTFIFIGIFGFLISGIWVLVDAFLIPGWQQREVEAIERETIARLEAREERQAGF</sequence>
<evidence type="ECO:0000256" key="5">
    <source>
        <dbReference type="SAM" id="Phobius"/>
    </source>
</evidence>
<evidence type="ECO:0000256" key="4">
    <source>
        <dbReference type="ARBA" id="ARBA00023136"/>
    </source>
</evidence>
<dbReference type="PANTHER" id="PTHR21016">
    <property type="entry name" value="BETA-AMYLOID BINDING PROTEIN-RELATED"/>
    <property type="match status" value="1"/>
</dbReference>
<dbReference type="EMBL" id="CP118099">
    <property type="protein sequence ID" value="WDH76228.1"/>
    <property type="molecule type" value="Genomic_DNA"/>
</dbReference>
<keyword evidence="4 5" id="KW-0472">Membrane</keyword>
<keyword evidence="8" id="KW-1185">Reference proteome</keyword>
<organism evidence="7 8">
    <name type="scientific">Exiguobacterium marinum</name>
    <dbReference type="NCBI Taxonomy" id="273528"/>
    <lineage>
        <taxon>Bacteria</taxon>
        <taxon>Bacillati</taxon>
        <taxon>Bacillota</taxon>
        <taxon>Bacilli</taxon>
        <taxon>Bacillales</taxon>
        <taxon>Bacillales Family XII. Incertae Sedis</taxon>
        <taxon>Exiguobacterium</taxon>
    </lineage>
</organism>
<dbReference type="Pfam" id="PF05154">
    <property type="entry name" value="TM2"/>
    <property type="match status" value="1"/>
</dbReference>
<evidence type="ECO:0000259" key="6">
    <source>
        <dbReference type="Pfam" id="PF05154"/>
    </source>
</evidence>
<comment type="subcellular location">
    <subcellularLocation>
        <location evidence="1">Membrane</location>
        <topology evidence="1">Multi-pass membrane protein</topology>
    </subcellularLocation>
</comment>
<feature type="transmembrane region" description="Helical" evidence="5">
    <location>
        <begin position="29"/>
        <end position="48"/>
    </location>
</feature>
<evidence type="ECO:0000313" key="7">
    <source>
        <dbReference type="EMBL" id="WDH76228.1"/>
    </source>
</evidence>
<name>A0ABY7X0E3_9BACL</name>
<evidence type="ECO:0000256" key="2">
    <source>
        <dbReference type="ARBA" id="ARBA00022692"/>
    </source>
</evidence>
<feature type="domain" description="TM2" evidence="6">
    <location>
        <begin position="27"/>
        <end position="74"/>
    </location>
</feature>
<evidence type="ECO:0000313" key="8">
    <source>
        <dbReference type="Proteomes" id="UP001213680"/>
    </source>
</evidence>
<proteinExistence type="predicted"/>
<dbReference type="Proteomes" id="UP001213680">
    <property type="component" value="Chromosome"/>
</dbReference>
<protein>
    <submittedName>
        <fullName evidence="7">TM2 domain-containing protein</fullName>
    </submittedName>
</protein>
<accession>A0ABY7X0E3</accession>
<evidence type="ECO:0000256" key="3">
    <source>
        <dbReference type="ARBA" id="ARBA00022989"/>
    </source>
</evidence>
<reference evidence="7 8" key="1">
    <citation type="submission" date="2023-02" db="EMBL/GenBank/DDBJ databases">
        <title>A bacterium isolated from plastisphere.</title>
        <authorList>
            <person name="Sun Y."/>
        </authorList>
    </citation>
    <scope>NUCLEOTIDE SEQUENCE [LARGE SCALE GENOMIC DNA]</scope>
    <source>
        <strain evidence="8">a-1</strain>
    </source>
</reference>
<dbReference type="PANTHER" id="PTHR21016:SF25">
    <property type="entry name" value="TM2 DOMAIN-CONTAINING PROTEIN DDB_G0277895-RELATED"/>
    <property type="match status" value="1"/>
</dbReference>
<keyword evidence="3 5" id="KW-1133">Transmembrane helix</keyword>
<dbReference type="InterPro" id="IPR007829">
    <property type="entry name" value="TM2"/>
</dbReference>
<dbReference type="RefSeq" id="WP_152538859.1">
    <property type="nucleotide sequence ID" value="NZ_CP118099.1"/>
</dbReference>
<keyword evidence="2 5" id="KW-0812">Transmembrane</keyword>
<evidence type="ECO:0000256" key="1">
    <source>
        <dbReference type="ARBA" id="ARBA00004141"/>
    </source>
</evidence>
<feature type="transmembrane region" description="Helical" evidence="5">
    <location>
        <begin position="55"/>
        <end position="86"/>
    </location>
</feature>